<dbReference type="AlphaFoldDB" id="A0A7M5XJ47"/>
<dbReference type="GeneID" id="136815736"/>
<sequence length="381" mass="44258">MVHSWQSVLILMVFVSLSMLLVYPVVNHPRPITILPALRTLVDQTKIEIKITKENNKENTGLKIHRKTNITQYIKSWTGDCPFPNYASKLVNESWFPMFLETLQKVDLKPTKNKRTTEHCTRWWHLTPQADYKDIPPRKLKWKEPTRPGKGFIRPNCTFGQDLIPWTKCSKAHNKLWRELDKMGAIYFPRSGSELGVVRGSSYLSSDGDVDIFVDIPQEKLYQMLQKVLKPSPHVDGSLKSLRAEIHWRVKGCAEIHLVFNEWMVDEMTKTGQSRPTHNSTCNCYMDSARLTCHKDAKNRMYAQYGPSWFVPLHAKYLDDPHLARGKSIHTKLNELVSKDGLIHENAIQKLDQKIVYTKDQMEMILAQLNVLYQLIKKGYR</sequence>
<name>A0A7M5XJ47_9CNID</name>
<evidence type="ECO:0000313" key="2">
    <source>
        <dbReference type="EnsemblMetazoa" id="CLYHEMP023146.1"/>
    </source>
</evidence>
<keyword evidence="3" id="KW-1185">Reference proteome</keyword>
<keyword evidence="1" id="KW-0472">Membrane</keyword>
<protein>
    <submittedName>
        <fullName evidence="2">Uncharacterized protein</fullName>
    </submittedName>
</protein>
<accession>A0A7M5XJ47</accession>
<dbReference type="Proteomes" id="UP000594262">
    <property type="component" value="Unplaced"/>
</dbReference>
<feature type="transmembrane region" description="Helical" evidence="1">
    <location>
        <begin position="7"/>
        <end position="26"/>
    </location>
</feature>
<evidence type="ECO:0000313" key="3">
    <source>
        <dbReference type="Proteomes" id="UP000594262"/>
    </source>
</evidence>
<evidence type="ECO:0000256" key="1">
    <source>
        <dbReference type="SAM" id="Phobius"/>
    </source>
</evidence>
<organism evidence="2 3">
    <name type="scientific">Clytia hemisphaerica</name>
    <dbReference type="NCBI Taxonomy" id="252671"/>
    <lineage>
        <taxon>Eukaryota</taxon>
        <taxon>Metazoa</taxon>
        <taxon>Cnidaria</taxon>
        <taxon>Hydrozoa</taxon>
        <taxon>Hydroidolina</taxon>
        <taxon>Leptothecata</taxon>
        <taxon>Obeliida</taxon>
        <taxon>Clytiidae</taxon>
        <taxon>Clytia</taxon>
    </lineage>
</organism>
<dbReference type="EnsemblMetazoa" id="CLYHEMT023146.1">
    <property type="protein sequence ID" value="CLYHEMP023146.1"/>
    <property type="gene ID" value="CLYHEMG023146"/>
</dbReference>
<proteinExistence type="predicted"/>
<keyword evidence="1" id="KW-1133">Transmembrane helix</keyword>
<dbReference type="RefSeq" id="XP_066928284.1">
    <property type="nucleotide sequence ID" value="XM_067072183.1"/>
</dbReference>
<keyword evidence="1" id="KW-0812">Transmembrane</keyword>
<reference evidence="2" key="1">
    <citation type="submission" date="2021-01" db="UniProtKB">
        <authorList>
            <consortium name="EnsemblMetazoa"/>
        </authorList>
    </citation>
    <scope>IDENTIFICATION</scope>
</reference>